<evidence type="ECO:0000313" key="1">
    <source>
        <dbReference type="EMBL" id="KAF1960836.1"/>
    </source>
</evidence>
<organism evidence="1 2">
    <name type="scientific">Byssothecium circinans</name>
    <dbReference type="NCBI Taxonomy" id="147558"/>
    <lineage>
        <taxon>Eukaryota</taxon>
        <taxon>Fungi</taxon>
        <taxon>Dikarya</taxon>
        <taxon>Ascomycota</taxon>
        <taxon>Pezizomycotina</taxon>
        <taxon>Dothideomycetes</taxon>
        <taxon>Pleosporomycetidae</taxon>
        <taxon>Pleosporales</taxon>
        <taxon>Massarineae</taxon>
        <taxon>Massarinaceae</taxon>
        <taxon>Byssothecium</taxon>
    </lineage>
</organism>
<reference evidence="1" key="1">
    <citation type="journal article" date="2020" name="Stud. Mycol.">
        <title>101 Dothideomycetes genomes: a test case for predicting lifestyles and emergence of pathogens.</title>
        <authorList>
            <person name="Haridas S."/>
            <person name="Albert R."/>
            <person name="Binder M."/>
            <person name="Bloem J."/>
            <person name="Labutti K."/>
            <person name="Salamov A."/>
            <person name="Andreopoulos B."/>
            <person name="Baker S."/>
            <person name="Barry K."/>
            <person name="Bills G."/>
            <person name="Bluhm B."/>
            <person name="Cannon C."/>
            <person name="Castanera R."/>
            <person name="Culley D."/>
            <person name="Daum C."/>
            <person name="Ezra D."/>
            <person name="Gonzalez J."/>
            <person name="Henrissat B."/>
            <person name="Kuo A."/>
            <person name="Liang C."/>
            <person name="Lipzen A."/>
            <person name="Lutzoni F."/>
            <person name="Magnuson J."/>
            <person name="Mondo S."/>
            <person name="Nolan M."/>
            <person name="Ohm R."/>
            <person name="Pangilinan J."/>
            <person name="Park H.-J."/>
            <person name="Ramirez L."/>
            <person name="Alfaro M."/>
            <person name="Sun H."/>
            <person name="Tritt A."/>
            <person name="Yoshinaga Y."/>
            <person name="Zwiers L.-H."/>
            <person name="Turgeon B."/>
            <person name="Goodwin S."/>
            <person name="Spatafora J."/>
            <person name="Crous P."/>
            <person name="Grigoriev I."/>
        </authorList>
    </citation>
    <scope>NUCLEOTIDE SEQUENCE</scope>
    <source>
        <strain evidence="1">CBS 675.92</strain>
    </source>
</reference>
<dbReference type="AlphaFoldDB" id="A0A6A5UD55"/>
<protein>
    <submittedName>
        <fullName evidence="1">Uncharacterized protein</fullName>
    </submittedName>
</protein>
<name>A0A6A5UD55_9PLEO</name>
<keyword evidence="2" id="KW-1185">Reference proteome</keyword>
<dbReference type="Proteomes" id="UP000800035">
    <property type="component" value="Unassembled WGS sequence"/>
</dbReference>
<proteinExistence type="predicted"/>
<accession>A0A6A5UD55</accession>
<evidence type="ECO:0000313" key="2">
    <source>
        <dbReference type="Proteomes" id="UP000800035"/>
    </source>
</evidence>
<gene>
    <name evidence="1" type="ORF">CC80DRAFT_544232</name>
</gene>
<dbReference type="OrthoDB" id="3800962at2759"/>
<dbReference type="EMBL" id="ML976982">
    <property type="protein sequence ID" value="KAF1960836.1"/>
    <property type="molecule type" value="Genomic_DNA"/>
</dbReference>
<sequence>MSSAAALPSIDLLSRLRDSLLPLVDQFKEARAASSTVAAVSPRAFDASFDPQTAEYYEMLAAQGIKFYTVRTAEVDEEAQAFLDDPGVDDALKQGTIMHCCCEDAAFVFYNVLKSMIDKDDDLEQVDWAHQSVCPRKVFFPDDEHGMEYIYSHDFLILHAKGGFTFVLDPTGAQFGFEDVLTTLEAYEENCLNPEDKRTFRCPEKKLKKYENTLKGGDPWVEQLFVLREVLARQ</sequence>